<comment type="similarity">
    <text evidence="1">Belongs to the helicase family. RecQ subfamily.</text>
</comment>
<dbReference type="GO" id="GO:0006310">
    <property type="term" value="P:DNA recombination"/>
    <property type="evidence" value="ECO:0007669"/>
    <property type="project" value="TreeGrafter"/>
</dbReference>
<evidence type="ECO:0000256" key="2">
    <source>
        <dbReference type="ARBA" id="ARBA00023125"/>
    </source>
</evidence>
<dbReference type="InterPro" id="IPR014001">
    <property type="entry name" value="Helicase_ATP-bd"/>
</dbReference>
<evidence type="ECO:0000256" key="1">
    <source>
        <dbReference type="ARBA" id="ARBA00005446"/>
    </source>
</evidence>
<dbReference type="GO" id="GO:0005737">
    <property type="term" value="C:cytoplasm"/>
    <property type="evidence" value="ECO:0007669"/>
    <property type="project" value="TreeGrafter"/>
</dbReference>
<name>A0A0F9JTQ7_9ZZZZ</name>
<dbReference type="EMBL" id="LAZR01010647">
    <property type="protein sequence ID" value="KKM65851.1"/>
    <property type="molecule type" value="Genomic_DNA"/>
</dbReference>
<dbReference type="GO" id="GO:0005524">
    <property type="term" value="F:ATP binding"/>
    <property type="evidence" value="ECO:0007669"/>
    <property type="project" value="InterPro"/>
</dbReference>
<dbReference type="Gene3D" id="3.40.50.300">
    <property type="entry name" value="P-loop containing nucleotide triphosphate hydrolases"/>
    <property type="match status" value="1"/>
</dbReference>
<evidence type="ECO:0000256" key="5">
    <source>
        <dbReference type="ARBA" id="ARBA00034808"/>
    </source>
</evidence>
<dbReference type="GO" id="GO:0043138">
    <property type="term" value="F:3'-5' DNA helicase activity"/>
    <property type="evidence" value="ECO:0007669"/>
    <property type="project" value="UniProtKB-EC"/>
</dbReference>
<dbReference type="GO" id="GO:0043590">
    <property type="term" value="C:bacterial nucleoid"/>
    <property type="evidence" value="ECO:0007669"/>
    <property type="project" value="TreeGrafter"/>
</dbReference>
<feature type="domain" description="Helicase ATP-binding" evidence="6">
    <location>
        <begin position="26"/>
        <end position="111"/>
    </location>
</feature>
<proteinExistence type="inferred from homology"/>
<dbReference type="PANTHER" id="PTHR13710">
    <property type="entry name" value="DNA HELICASE RECQ FAMILY MEMBER"/>
    <property type="match status" value="1"/>
</dbReference>
<gene>
    <name evidence="7" type="ORF">LCGC14_1487110</name>
</gene>
<dbReference type="AlphaFoldDB" id="A0A0F9JTQ7"/>
<reference evidence="7" key="1">
    <citation type="journal article" date="2015" name="Nature">
        <title>Complex archaea that bridge the gap between prokaryotes and eukaryotes.</title>
        <authorList>
            <person name="Spang A."/>
            <person name="Saw J.H."/>
            <person name="Jorgensen S.L."/>
            <person name="Zaremba-Niedzwiedzka K."/>
            <person name="Martijn J."/>
            <person name="Lind A.E."/>
            <person name="van Eijk R."/>
            <person name="Schleper C."/>
            <person name="Guy L."/>
            <person name="Ettema T.J."/>
        </authorList>
    </citation>
    <scope>NUCLEOTIDE SEQUENCE</scope>
</reference>
<dbReference type="CDD" id="cd17920">
    <property type="entry name" value="DEXHc_RecQ"/>
    <property type="match status" value="1"/>
</dbReference>
<comment type="caution">
    <text evidence="7">The sequence shown here is derived from an EMBL/GenBank/DDBJ whole genome shotgun (WGS) entry which is preliminary data.</text>
</comment>
<sequence length="111" mass="12264">MKNLPIAILKRFFGYDSFKENQEKIIESLLSGKDAFVLMPTGSGKSICYQIPAMIRSGVGIVISPLIALMEDQVKGLQQNGVRAEYLNSTQDFKTVNRVQQQVASGNVDIL</sequence>
<dbReference type="InterPro" id="IPR027417">
    <property type="entry name" value="P-loop_NTPase"/>
</dbReference>
<dbReference type="GO" id="GO:0009378">
    <property type="term" value="F:four-way junction helicase activity"/>
    <property type="evidence" value="ECO:0007669"/>
    <property type="project" value="TreeGrafter"/>
</dbReference>
<evidence type="ECO:0000259" key="6">
    <source>
        <dbReference type="PROSITE" id="PS51192"/>
    </source>
</evidence>
<evidence type="ECO:0000256" key="3">
    <source>
        <dbReference type="ARBA" id="ARBA00023235"/>
    </source>
</evidence>
<dbReference type="EC" id="5.6.2.4" evidence="5"/>
<accession>A0A0F9JTQ7</accession>
<protein>
    <recommendedName>
        <fullName evidence="5">DNA 3'-5' helicase</fullName>
        <ecNumber evidence="5">5.6.2.4</ecNumber>
    </recommendedName>
</protein>
<keyword evidence="2" id="KW-0238">DNA-binding</keyword>
<dbReference type="SUPFAM" id="SSF52540">
    <property type="entry name" value="P-loop containing nucleoside triphosphate hydrolases"/>
    <property type="match status" value="1"/>
</dbReference>
<dbReference type="Pfam" id="PF00270">
    <property type="entry name" value="DEAD"/>
    <property type="match status" value="1"/>
</dbReference>
<dbReference type="GO" id="GO:0030894">
    <property type="term" value="C:replisome"/>
    <property type="evidence" value="ECO:0007669"/>
    <property type="project" value="TreeGrafter"/>
</dbReference>
<organism evidence="7">
    <name type="scientific">marine sediment metagenome</name>
    <dbReference type="NCBI Taxonomy" id="412755"/>
    <lineage>
        <taxon>unclassified sequences</taxon>
        <taxon>metagenomes</taxon>
        <taxon>ecological metagenomes</taxon>
    </lineage>
</organism>
<dbReference type="GO" id="GO:0003677">
    <property type="term" value="F:DNA binding"/>
    <property type="evidence" value="ECO:0007669"/>
    <property type="project" value="UniProtKB-KW"/>
</dbReference>
<dbReference type="GO" id="GO:0006281">
    <property type="term" value="P:DNA repair"/>
    <property type="evidence" value="ECO:0007669"/>
    <property type="project" value="TreeGrafter"/>
</dbReference>
<evidence type="ECO:0000256" key="4">
    <source>
        <dbReference type="ARBA" id="ARBA00034617"/>
    </source>
</evidence>
<dbReference type="PROSITE" id="PS51192">
    <property type="entry name" value="HELICASE_ATP_BIND_1"/>
    <property type="match status" value="1"/>
</dbReference>
<dbReference type="InterPro" id="IPR011545">
    <property type="entry name" value="DEAD/DEAH_box_helicase_dom"/>
</dbReference>
<dbReference type="PANTHER" id="PTHR13710:SF105">
    <property type="entry name" value="ATP-DEPENDENT DNA HELICASE Q1"/>
    <property type="match status" value="1"/>
</dbReference>
<comment type="catalytic activity">
    <reaction evidence="4">
        <text>Couples ATP hydrolysis with the unwinding of duplex DNA by translocating in the 3'-5' direction.</text>
        <dbReference type="EC" id="5.6.2.4"/>
    </reaction>
</comment>
<evidence type="ECO:0000313" key="7">
    <source>
        <dbReference type="EMBL" id="KKM65851.1"/>
    </source>
</evidence>
<keyword evidence="3" id="KW-0413">Isomerase</keyword>